<evidence type="ECO:0000313" key="2">
    <source>
        <dbReference type="EMBL" id="AKC95380.1"/>
    </source>
</evidence>
<dbReference type="EMBL" id="CP011280">
    <property type="protein sequence ID" value="AKC95380.1"/>
    <property type="molecule type" value="Genomic_DNA"/>
</dbReference>
<sequence>MLKYICVFLISMVPLIELRGAVIYGVALKLDIMKIMIISVIGNMLVVPIIFLFARRVLEWGKEFKYTSKVFKYFLEKGHNAGKKLESSSKYGVYVALFLFVGIPLPGTGAWTGTLAASLLDLDFKKTVISVLFGVVLAFLIMSCVSIGFRSLI</sequence>
<dbReference type="InterPro" id="IPR009577">
    <property type="entry name" value="Sm_multidrug_ex"/>
</dbReference>
<keyword evidence="1" id="KW-1133">Transmembrane helix</keyword>
<keyword evidence="1" id="KW-0472">Membrane</keyword>
<organism evidence="2 3">
    <name type="scientific">Sneathia vaginalis</name>
    <dbReference type="NCBI Taxonomy" id="187101"/>
    <lineage>
        <taxon>Bacteria</taxon>
        <taxon>Fusobacteriati</taxon>
        <taxon>Fusobacteriota</taxon>
        <taxon>Fusobacteriia</taxon>
        <taxon>Fusobacteriales</taxon>
        <taxon>Leptotrichiaceae</taxon>
        <taxon>Sneathia</taxon>
    </lineage>
</organism>
<evidence type="ECO:0000256" key="1">
    <source>
        <dbReference type="SAM" id="Phobius"/>
    </source>
</evidence>
<dbReference type="HOGENOM" id="CLU_075669_1_0_0"/>
<keyword evidence="3" id="KW-1185">Reference proteome</keyword>
<dbReference type="Pfam" id="PF06695">
    <property type="entry name" value="Sm_multidrug_ex"/>
    <property type="match status" value="1"/>
</dbReference>
<feature type="transmembrane region" description="Helical" evidence="1">
    <location>
        <begin position="128"/>
        <end position="149"/>
    </location>
</feature>
<accession>A0A0E3ZC27</accession>
<dbReference type="OrthoDB" id="360192at2"/>
<reference evidence="2 3" key="1">
    <citation type="journal article" date="2012" name="BMC Genomics">
        <title>Genomic sequence analysis and characterization of Sneathia amnii sp. nov.</title>
        <authorList>
            <consortium name="Vaginal Microbiome Consortium (additional members)"/>
            <person name="Harwich M.D.Jr."/>
            <person name="Serrano M.G."/>
            <person name="Fettweis J.M."/>
            <person name="Alves J.M."/>
            <person name="Reimers M.A."/>
            <person name="Buck G.A."/>
            <person name="Jefferson K.K."/>
        </authorList>
    </citation>
    <scope>NUCLEOTIDE SEQUENCE [LARGE SCALE GENOMIC DNA]</scope>
    <source>
        <strain evidence="2 3">SN35</strain>
    </source>
</reference>
<feature type="transmembrane region" description="Helical" evidence="1">
    <location>
        <begin position="91"/>
        <end position="108"/>
    </location>
</feature>
<protein>
    <submittedName>
        <fullName evidence="2">Small multidrug export protein</fullName>
    </submittedName>
</protein>
<keyword evidence="1" id="KW-0812">Transmembrane</keyword>
<dbReference type="PATRIC" id="fig|1069640.6.peg.439"/>
<dbReference type="KEGG" id="sns:VC03_02295"/>
<dbReference type="Proteomes" id="UP000033103">
    <property type="component" value="Chromosome"/>
</dbReference>
<evidence type="ECO:0000313" key="3">
    <source>
        <dbReference type="Proteomes" id="UP000033103"/>
    </source>
</evidence>
<gene>
    <name evidence="2" type="ORF">VC03_02295</name>
</gene>
<proteinExistence type="predicted"/>
<feature type="transmembrane region" description="Helical" evidence="1">
    <location>
        <begin position="36"/>
        <end position="54"/>
    </location>
</feature>
<dbReference type="RefSeq" id="WP_046328486.1">
    <property type="nucleotide sequence ID" value="NZ_CP011280.1"/>
</dbReference>
<name>A0A0E3ZC27_9FUSO</name>
<dbReference type="PANTHER" id="PTHR36007:SF2">
    <property type="entry name" value="TRANSPORT PROTEIN-RELATED"/>
    <property type="match status" value="1"/>
</dbReference>
<dbReference type="AlphaFoldDB" id="A0A0E3ZC27"/>
<dbReference type="PANTHER" id="PTHR36007">
    <property type="entry name" value="TRANSPORT PROTEIN-RELATED"/>
    <property type="match status" value="1"/>
</dbReference>
<dbReference type="STRING" id="187101.VC03_02295"/>